<dbReference type="EMBL" id="JACCEM010000001">
    <property type="protein sequence ID" value="NYT47939.1"/>
    <property type="molecule type" value="Genomic_DNA"/>
</dbReference>
<dbReference type="SUPFAM" id="SSF55008">
    <property type="entry name" value="HMA, heavy metal-associated domain"/>
    <property type="match status" value="1"/>
</dbReference>
<keyword evidence="3" id="KW-1185">Reference proteome</keyword>
<evidence type="ECO:0000313" key="2">
    <source>
        <dbReference type="EMBL" id="NYT47939.1"/>
    </source>
</evidence>
<sequence length="84" mass="8571">MQVGMLKLAGLKSDQCAIKVADALKSIKGVEQADVSFQNGKATVTFDEALVSTQRLKVAVEDAGYAIAKPVHGEDGACCGGCGG</sequence>
<dbReference type="PRINTS" id="PR00946">
    <property type="entry name" value="HGSCAVENGER"/>
</dbReference>
<organism evidence="2 3">
    <name type="scientific">Parapusillimonas granuli</name>
    <dbReference type="NCBI Taxonomy" id="380911"/>
    <lineage>
        <taxon>Bacteria</taxon>
        <taxon>Pseudomonadati</taxon>
        <taxon>Pseudomonadota</taxon>
        <taxon>Betaproteobacteria</taxon>
        <taxon>Burkholderiales</taxon>
        <taxon>Alcaligenaceae</taxon>
        <taxon>Parapusillimonas</taxon>
    </lineage>
</organism>
<dbReference type="CDD" id="cd00371">
    <property type="entry name" value="HMA"/>
    <property type="match status" value="1"/>
</dbReference>
<evidence type="ECO:0000259" key="1">
    <source>
        <dbReference type="PROSITE" id="PS50846"/>
    </source>
</evidence>
<dbReference type="Pfam" id="PF00403">
    <property type="entry name" value="HMA"/>
    <property type="match status" value="1"/>
</dbReference>
<dbReference type="InterPro" id="IPR001802">
    <property type="entry name" value="MerP/CopZ"/>
</dbReference>
<feature type="domain" description="HMA" evidence="1">
    <location>
        <begin position="2"/>
        <end position="68"/>
    </location>
</feature>
<accession>A0A853FUX8</accession>
<protein>
    <submittedName>
        <fullName evidence="2">Heavy-metal-associated domain-containing protein</fullName>
    </submittedName>
</protein>
<dbReference type="PROSITE" id="PS50846">
    <property type="entry name" value="HMA_2"/>
    <property type="match status" value="1"/>
</dbReference>
<dbReference type="Gene3D" id="3.30.70.100">
    <property type="match status" value="1"/>
</dbReference>
<reference evidence="2 3" key="1">
    <citation type="submission" date="2020-07" db="EMBL/GenBank/DDBJ databases">
        <title>Taxonomic revisions and descriptions of new bacterial species based on genomic comparisons in the high-G+C-content subgroup of the family Alcaligenaceae.</title>
        <authorList>
            <person name="Szabo A."/>
            <person name="Felfoldi T."/>
        </authorList>
    </citation>
    <scope>NUCLEOTIDE SEQUENCE [LARGE SCALE GENOMIC DNA]</scope>
    <source>
        <strain evidence="2 3">LMG 24012</strain>
    </source>
</reference>
<dbReference type="Proteomes" id="UP000559809">
    <property type="component" value="Unassembled WGS sequence"/>
</dbReference>
<gene>
    <name evidence="2" type="ORF">H0A72_01305</name>
</gene>
<dbReference type="GO" id="GO:0046872">
    <property type="term" value="F:metal ion binding"/>
    <property type="evidence" value="ECO:0007669"/>
    <property type="project" value="InterPro"/>
</dbReference>
<name>A0A853FUX8_9BURK</name>
<dbReference type="InterPro" id="IPR006121">
    <property type="entry name" value="HMA_dom"/>
</dbReference>
<proteinExistence type="predicted"/>
<dbReference type="InterPro" id="IPR036163">
    <property type="entry name" value="HMA_dom_sf"/>
</dbReference>
<comment type="caution">
    <text evidence="2">The sequence shown here is derived from an EMBL/GenBank/DDBJ whole genome shotgun (WGS) entry which is preliminary data.</text>
</comment>
<evidence type="ECO:0000313" key="3">
    <source>
        <dbReference type="Proteomes" id="UP000559809"/>
    </source>
</evidence>
<dbReference type="AlphaFoldDB" id="A0A853FUX8"/>